<dbReference type="Proteomes" id="UP001575105">
    <property type="component" value="Unassembled WGS sequence"/>
</dbReference>
<sequence length="176" mass="20236">MMTQSAGPGYVLRSGQSFQEPVDRLFDFFCSPANLERITPGWLNFRILPPSPTDVTQGTRIAYRIRLYGVPMNWLTEITAWQPPGRFVDTQVAGPYKRWVHEHVLKVENGLTVMEDTVRFLSAGPSLLLPTIHRMFVNPRVQAIFNFRQQCLRELFRCHTMSPVTIERETKGLVSN</sequence>
<name>A0ABV4U0Z6_9BACT</name>
<dbReference type="InterPro" id="IPR023393">
    <property type="entry name" value="START-like_dom_sf"/>
</dbReference>
<evidence type="ECO:0000313" key="2">
    <source>
        <dbReference type="Proteomes" id="UP001575105"/>
    </source>
</evidence>
<comment type="caution">
    <text evidence="1">The sequence shown here is derived from an EMBL/GenBank/DDBJ whole genome shotgun (WGS) entry which is preliminary data.</text>
</comment>
<accession>A0ABV4U0Z6</accession>
<dbReference type="EMBL" id="JBGUBD010000002">
    <property type="protein sequence ID" value="MFA9477271.1"/>
    <property type="molecule type" value="Genomic_DNA"/>
</dbReference>
<evidence type="ECO:0000313" key="1">
    <source>
        <dbReference type="EMBL" id="MFA9477271.1"/>
    </source>
</evidence>
<gene>
    <name evidence="1" type="ORF">ACERK3_03070</name>
</gene>
<organism evidence="1 2">
    <name type="scientific">Natronomicrosphaera hydrolytica</name>
    <dbReference type="NCBI Taxonomy" id="3242702"/>
    <lineage>
        <taxon>Bacteria</taxon>
        <taxon>Pseudomonadati</taxon>
        <taxon>Planctomycetota</taxon>
        <taxon>Phycisphaerae</taxon>
        <taxon>Phycisphaerales</taxon>
        <taxon>Phycisphaeraceae</taxon>
        <taxon>Natronomicrosphaera</taxon>
    </lineage>
</organism>
<dbReference type="SUPFAM" id="SSF55961">
    <property type="entry name" value="Bet v1-like"/>
    <property type="match status" value="1"/>
</dbReference>
<keyword evidence="2" id="KW-1185">Reference proteome</keyword>
<reference evidence="1 2" key="1">
    <citation type="submission" date="2024-08" db="EMBL/GenBank/DDBJ databases">
        <title>Whole-genome sequencing of halo(alkali)philic microorganisms from hypersaline lakes.</title>
        <authorList>
            <person name="Sorokin D.Y."/>
            <person name="Merkel A.Y."/>
            <person name="Messina E."/>
            <person name="Yakimov M."/>
        </authorList>
    </citation>
    <scope>NUCLEOTIDE SEQUENCE [LARGE SCALE GENOMIC DNA]</scope>
    <source>
        <strain evidence="1 2">AB-hyl4</strain>
    </source>
</reference>
<protein>
    <submittedName>
        <fullName evidence="1">CDP-paratose 2-epimerase</fullName>
    </submittedName>
</protein>
<dbReference type="Gene3D" id="3.30.530.20">
    <property type="match status" value="1"/>
</dbReference>
<dbReference type="CDD" id="cd07820">
    <property type="entry name" value="SRPBCC_3"/>
    <property type="match status" value="1"/>
</dbReference>
<proteinExistence type="predicted"/>
<dbReference type="RefSeq" id="WP_425344196.1">
    <property type="nucleotide sequence ID" value="NZ_JBGUBD010000002.1"/>
</dbReference>